<dbReference type="SMART" id="SM00717">
    <property type="entry name" value="SANT"/>
    <property type="match status" value="2"/>
</dbReference>
<evidence type="ECO:0000256" key="6">
    <source>
        <dbReference type="ARBA" id="ARBA00037847"/>
    </source>
</evidence>
<evidence type="ECO:0000256" key="4">
    <source>
        <dbReference type="ARBA" id="ARBA00022989"/>
    </source>
</evidence>
<reference evidence="15" key="1">
    <citation type="submission" date="2020-10" db="EMBL/GenBank/DDBJ databases">
        <authorList>
            <person name="Kikuchi T."/>
        </authorList>
    </citation>
    <scope>NUCLEOTIDE SEQUENCE</scope>
    <source>
        <strain evidence="15">NKZ352</strain>
    </source>
</reference>
<organism evidence="15 16">
    <name type="scientific">Caenorhabditis auriculariae</name>
    <dbReference type="NCBI Taxonomy" id="2777116"/>
    <lineage>
        <taxon>Eukaryota</taxon>
        <taxon>Metazoa</taxon>
        <taxon>Ecdysozoa</taxon>
        <taxon>Nematoda</taxon>
        <taxon>Chromadorea</taxon>
        <taxon>Rhabditida</taxon>
        <taxon>Rhabditina</taxon>
        <taxon>Rhabditomorpha</taxon>
        <taxon>Rhabditoidea</taxon>
        <taxon>Rhabditidae</taxon>
        <taxon>Peloderinae</taxon>
        <taxon>Caenorhabditis</taxon>
    </lineage>
</organism>
<feature type="compositionally biased region" description="Basic residues" evidence="8">
    <location>
        <begin position="311"/>
        <end position="323"/>
    </location>
</feature>
<gene>
    <name evidence="15" type="ORF">CAUJ_LOCUS1618</name>
</gene>
<dbReference type="InterPro" id="IPR033371">
    <property type="entry name" value="ARGLU1"/>
</dbReference>
<evidence type="ECO:0000259" key="13">
    <source>
        <dbReference type="PROSITE" id="PS50835"/>
    </source>
</evidence>
<dbReference type="FunFam" id="2.60.40.10:FF:002539">
    <property type="entry name" value="Zwei Ig domain protein zig-8"/>
    <property type="match status" value="1"/>
</dbReference>
<evidence type="ECO:0000256" key="8">
    <source>
        <dbReference type="SAM" id="MobiDB-lite"/>
    </source>
</evidence>
<feature type="region of interest" description="Disordered" evidence="8">
    <location>
        <begin position="715"/>
        <end position="782"/>
    </location>
</feature>
<comment type="subcellular location">
    <subcellularLocation>
        <location evidence="6">Endomembrane system</location>
        <topology evidence="6">Single-pass membrane protein</topology>
    </subcellularLocation>
    <subcellularLocation>
        <location evidence="1">Nucleus</location>
    </subcellularLocation>
</comment>
<keyword evidence="3 10" id="KW-0732">Signal</keyword>
<accession>A0A8S1GR39</accession>
<dbReference type="CDD" id="cd00167">
    <property type="entry name" value="SANT"/>
    <property type="match status" value="1"/>
</dbReference>
<keyword evidence="5 9" id="KW-0472">Membrane</keyword>
<dbReference type="Pfam" id="PF00249">
    <property type="entry name" value="Myb_DNA-binding"/>
    <property type="match status" value="1"/>
</dbReference>
<protein>
    <recommendedName>
        <fullName evidence="17">DnaJ homolog subfamily C member 2</fullName>
    </recommendedName>
</protein>
<dbReference type="Gene3D" id="2.60.40.10">
    <property type="entry name" value="Immunoglobulins"/>
    <property type="match status" value="2"/>
</dbReference>
<dbReference type="InterPro" id="IPR003599">
    <property type="entry name" value="Ig_sub"/>
</dbReference>
<dbReference type="AlphaFoldDB" id="A0A8S1GR39"/>
<dbReference type="PROSITE" id="PS50076">
    <property type="entry name" value="DNAJ_2"/>
    <property type="match status" value="1"/>
</dbReference>
<dbReference type="PROSITE" id="PS50835">
    <property type="entry name" value="IG_LIKE"/>
    <property type="match status" value="1"/>
</dbReference>
<dbReference type="InterPro" id="IPR001005">
    <property type="entry name" value="SANT/Myb"/>
</dbReference>
<dbReference type="OrthoDB" id="10250354at2759"/>
<dbReference type="SUPFAM" id="SSF46565">
    <property type="entry name" value="Chaperone J-domain"/>
    <property type="match status" value="1"/>
</dbReference>
<evidence type="ECO:0000256" key="9">
    <source>
        <dbReference type="SAM" id="Phobius"/>
    </source>
</evidence>
<feature type="domain" description="Ig-like" evidence="13">
    <location>
        <begin position="139"/>
        <end position="248"/>
    </location>
</feature>
<evidence type="ECO:0000313" key="15">
    <source>
        <dbReference type="EMBL" id="CAD6185699.1"/>
    </source>
</evidence>
<evidence type="ECO:0000259" key="11">
    <source>
        <dbReference type="PROSITE" id="PS50076"/>
    </source>
</evidence>
<dbReference type="InterPro" id="IPR001623">
    <property type="entry name" value="DnaJ_domain"/>
</dbReference>
<proteinExistence type="predicted"/>
<dbReference type="InterPro" id="IPR007110">
    <property type="entry name" value="Ig-like_dom"/>
</dbReference>
<dbReference type="InterPro" id="IPR013151">
    <property type="entry name" value="Immunoglobulin_dom"/>
</dbReference>
<feature type="compositionally biased region" description="Basic and acidic residues" evidence="8">
    <location>
        <begin position="291"/>
        <end position="310"/>
    </location>
</feature>
<evidence type="ECO:0000259" key="14">
    <source>
        <dbReference type="PROSITE" id="PS51293"/>
    </source>
</evidence>
<dbReference type="Pfam" id="PF00047">
    <property type="entry name" value="ig"/>
    <property type="match status" value="1"/>
</dbReference>
<feature type="transmembrane region" description="Helical" evidence="9">
    <location>
        <begin position="255"/>
        <end position="279"/>
    </location>
</feature>
<dbReference type="Proteomes" id="UP000835052">
    <property type="component" value="Unassembled WGS sequence"/>
</dbReference>
<dbReference type="EMBL" id="CAJGYM010000003">
    <property type="protein sequence ID" value="CAD6185699.1"/>
    <property type="molecule type" value="Genomic_DNA"/>
</dbReference>
<feature type="compositionally biased region" description="Basic and acidic residues" evidence="8">
    <location>
        <begin position="757"/>
        <end position="770"/>
    </location>
</feature>
<dbReference type="InterPro" id="IPR013783">
    <property type="entry name" value="Ig-like_fold"/>
</dbReference>
<dbReference type="InterPro" id="IPR003598">
    <property type="entry name" value="Ig_sub2"/>
</dbReference>
<feature type="signal peptide" evidence="10">
    <location>
        <begin position="1"/>
        <end position="20"/>
    </location>
</feature>
<dbReference type="InterPro" id="IPR036869">
    <property type="entry name" value="J_dom_sf"/>
</dbReference>
<keyword evidence="2 9" id="KW-0812">Transmembrane</keyword>
<dbReference type="Pfam" id="PF00226">
    <property type="entry name" value="DnaJ"/>
    <property type="match status" value="1"/>
</dbReference>
<dbReference type="CDD" id="cd06257">
    <property type="entry name" value="DnaJ"/>
    <property type="match status" value="1"/>
</dbReference>
<feature type="chain" id="PRO_5035865019" description="DnaJ homolog subfamily C member 2" evidence="10">
    <location>
        <begin position="21"/>
        <end position="912"/>
    </location>
</feature>
<feature type="compositionally biased region" description="Basic and acidic residues" evidence="8">
    <location>
        <begin position="715"/>
        <end position="727"/>
    </location>
</feature>
<feature type="compositionally biased region" description="Basic and acidic residues" evidence="8">
    <location>
        <begin position="340"/>
        <end position="357"/>
    </location>
</feature>
<dbReference type="InterPro" id="IPR009057">
    <property type="entry name" value="Homeodomain-like_sf"/>
</dbReference>
<dbReference type="PANTHER" id="PTHR44653">
    <property type="entry name" value="DNAJ HOMOLOG SUBFAMILY C MEMBER 1"/>
    <property type="match status" value="1"/>
</dbReference>
<feature type="transmembrane region" description="Helical" evidence="9">
    <location>
        <begin position="619"/>
        <end position="639"/>
    </location>
</feature>
<sequence>MRHLFVLLMLTFYKISICGGASEDIMACLRQERAKHENPSQNIVTVTAENPAYLHCRVSSHHEVAWTRVSDAALLTAGNRTFTRDPRWQVSRKAEDIWVLNLRRAELTDTGCYLCEVNDKYSTVYAVFLSVQEPPPPSPSSAQKKTTRLMANMAGDEVLLNCTVTTSDSGESVDDIVWTRNGDHIDFNNTEKYVWKAKRDAGVVVQTLRIRKATMEDDGDYACEHRHQKASQIVHINKAEAQRSSTTSTTSPQSFISIFSSLLFILLFHLLLNDLLVPLSEMRNRSRSRSPRRDRGDDRSSRRRDEDRRDRKSKKERRRRHRSSSSETSDAANKLGSILNEKKKREKSPEKEKEKNGAKPAPSEVQIELGTPFDENTLSETARKYLETRITEQVSSRVDKLEALMAEKATAARHEMERMLRAQIENEMAMELAECRKRDEDSRKRCQQLEAELEKKRLKTPKKVKKKYDEGRLEMLAQRSQLERERAELARQKSELEKNEQQAIINKGVAMMLVLLLAFLPVVSGQWNSEELAMYDLIEESGLNFYEFYGVAKAYRKLSLEYHPDRNRAEDAVQKFQQVTGIYDVLKSKDLREKYDNVLEFGMPNWRQPVFYFRRMRKLAWYEGIFVLLFIGTIAHYFMMWANYFEKSLVYKDAQKRSKKKEQKKETDEDAARKEALDIYKPKIFELLPVLLFFGCCNLFKDLVIVAKSMSRKENDEEKELLEEQPRPKRINPSVPQPVYEFEVARDNKPVSTNDPEAERKYAAENEMVSKTRKKYPAGTPNRWEQMGRVLNRSPDDVISMAGKLKQMKQEEYTKLLQRQQCTAVNESSTSSGAAKAPATSAVADSAGIVRIEEWSQAEQKAFEQALQRIPKGVDERWERISEAVGTKTKKQCMQRFKDLMEMIKKKKLEAQ</sequence>
<evidence type="ECO:0000256" key="2">
    <source>
        <dbReference type="ARBA" id="ARBA00022692"/>
    </source>
</evidence>
<dbReference type="CDD" id="cd00096">
    <property type="entry name" value="Ig"/>
    <property type="match status" value="1"/>
</dbReference>
<evidence type="ECO:0000256" key="1">
    <source>
        <dbReference type="ARBA" id="ARBA00004123"/>
    </source>
</evidence>
<feature type="domain" description="SANT" evidence="14">
    <location>
        <begin position="850"/>
        <end position="905"/>
    </location>
</feature>
<dbReference type="Pfam" id="PF23082">
    <property type="entry name" value="Myb_DNA-binding_2"/>
    <property type="match status" value="1"/>
</dbReference>
<dbReference type="SUPFAM" id="SSF46689">
    <property type="entry name" value="Homeodomain-like"/>
    <property type="match status" value="1"/>
</dbReference>
<dbReference type="Pfam" id="PF15346">
    <property type="entry name" value="ARGLU"/>
    <property type="match status" value="1"/>
</dbReference>
<dbReference type="Gene3D" id="1.10.10.60">
    <property type="entry name" value="Homeodomain-like"/>
    <property type="match status" value="2"/>
</dbReference>
<dbReference type="InterPro" id="IPR052606">
    <property type="entry name" value="DnaJ_domain_protein"/>
</dbReference>
<evidence type="ECO:0000256" key="3">
    <source>
        <dbReference type="ARBA" id="ARBA00022729"/>
    </source>
</evidence>
<dbReference type="PRINTS" id="PR00625">
    <property type="entry name" value="JDOMAIN"/>
</dbReference>
<dbReference type="SMART" id="SM00409">
    <property type="entry name" value="IG"/>
    <property type="match status" value="2"/>
</dbReference>
<dbReference type="PANTHER" id="PTHR44653:SF2">
    <property type="entry name" value="DNAJ HOMOLOG SUBFAMILY C MEMBER 1"/>
    <property type="match status" value="1"/>
</dbReference>
<dbReference type="SUPFAM" id="SSF48726">
    <property type="entry name" value="Immunoglobulin"/>
    <property type="match status" value="2"/>
</dbReference>
<dbReference type="PROSITE" id="PS51293">
    <property type="entry name" value="SANT"/>
    <property type="match status" value="1"/>
</dbReference>
<feature type="coiled-coil region" evidence="7">
    <location>
        <begin position="432"/>
        <end position="506"/>
    </location>
</feature>
<keyword evidence="7" id="KW-0175">Coiled coil</keyword>
<dbReference type="Gene3D" id="1.10.287.110">
    <property type="entry name" value="DnaJ domain"/>
    <property type="match status" value="1"/>
</dbReference>
<dbReference type="GO" id="GO:0005634">
    <property type="term" value="C:nucleus"/>
    <property type="evidence" value="ECO:0007669"/>
    <property type="project" value="UniProtKB-SubCell"/>
</dbReference>
<evidence type="ECO:0000256" key="7">
    <source>
        <dbReference type="SAM" id="Coils"/>
    </source>
</evidence>
<dbReference type="InterPro" id="IPR036179">
    <property type="entry name" value="Ig-like_dom_sf"/>
</dbReference>
<feature type="domain" description="Myb-like" evidence="12">
    <location>
        <begin position="855"/>
        <end position="901"/>
    </location>
</feature>
<dbReference type="InterPro" id="IPR017884">
    <property type="entry name" value="SANT_dom"/>
</dbReference>
<feature type="domain" description="J" evidence="11">
    <location>
        <begin position="533"/>
        <end position="599"/>
    </location>
</feature>
<keyword evidence="16" id="KW-1185">Reference proteome</keyword>
<comment type="caution">
    <text evidence="15">The sequence shown here is derived from an EMBL/GenBank/DDBJ whole genome shotgun (WGS) entry which is preliminary data.</text>
</comment>
<dbReference type="SMART" id="SM00271">
    <property type="entry name" value="DnaJ"/>
    <property type="match status" value="1"/>
</dbReference>
<dbReference type="PROSITE" id="PS50090">
    <property type="entry name" value="MYB_LIKE"/>
    <property type="match status" value="1"/>
</dbReference>
<evidence type="ECO:0000256" key="10">
    <source>
        <dbReference type="SAM" id="SignalP"/>
    </source>
</evidence>
<feature type="region of interest" description="Disordered" evidence="8">
    <location>
        <begin position="283"/>
        <end position="376"/>
    </location>
</feature>
<evidence type="ECO:0000313" key="16">
    <source>
        <dbReference type="Proteomes" id="UP000835052"/>
    </source>
</evidence>
<evidence type="ECO:0000259" key="12">
    <source>
        <dbReference type="PROSITE" id="PS50090"/>
    </source>
</evidence>
<keyword evidence="4 9" id="KW-1133">Transmembrane helix</keyword>
<dbReference type="GO" id="GO:0012505">
    <property type="term" value="C:endomembrane system"/>
    <property type="evidence" value="ECO:0007669"/>
    <property type="project" value="UniProtKB-SubCell"/>
</dbReference>
<dbReference type="SMART" id="SM00408">
    <property type="entry name" value="IGc2"/>
    <property type="match status" value="2"/>
</dbReference>
<evidence type="ECO:0008006" key="17">
    <source>
        <dbReference type="Google" id="ProtNLM"/>
    </source>
</evidence>
<evidence type="ECO:0000256" key="5">
    <source>
        <dbReference type="ARBA" id="ARBA00023136"/>
    </source>
</evidence>
<name>A0A8S1GR39_9PELO</name>